<protein>
    <submittedName>
        <fullName evidence="1">Uncharacterized protein</fullName>
    </submittedName>
</protein>
<evidence type="ECO:0000313" key="2">
    <source>
        <dbReference type="Proteomes" id="UP000824540"/>
    </source>
</evidence>
<dbReference type="AlphaFoldDB" id="A0A8T2N0N5"/>
<reference evidence="1" key="1">
    <citation type="thesis" date="2021" institute="BYU ScholarsArchive" country="Provo, UT, USA">
        <title>Applications of and Algorithms for Genome Assembly and Genomic Analyses with an Emphasis on Marine Teleosts.</title>
        <authorList>
            <person name="Pickett B.D."/>
        </authorList>
    </citation>
    <scope>NUCLEOTIDE SEQUENCE</scope>
    <source>
        <strain evidence="1">HI-2016</strain>
    </source>
</reference>
<sequence>MLLKRQGKRGGRMPSPICLTAVAKLLLKRTQCAQFIPGITPVLIKRSPSAHTALTEDRRVLSSANRHRDPMHTSPQKLWDLARGGEAVVD</sequence>
<name>A0A8T2N0N5_9TELE</name>
<dbReference type="Proteomes" id="UP000824540">
    <property type="component" value="Unassembled WGS sequence"/>
</dbReference>
<gene>
    <name evidence="1" type="ORF">JZ751_016351</name>
</gene>
<comment type="caution">
    <text evidence="1">The sequence shown here is derived from an EMBL/GenBank/DDBJ whole genome shotgun (WGS) entry which is preliminary data.</text>
</comment>
<evidence type="ECO:0000313" key="1">
    <source>
        <dbReference type="EMBL" id="KAG9331951.1"/>
    </source>
</evidence>
<organism evidence="1 2">
    <name type="scientific">Albula glossodonta</name>
    <name type="common">roundjaw bonefish</name>
    <dbReference type="NCBI Taxonomy" id="121402"/>
    <lineage>
        <taxon>Eukaryota</taxon>
        <taxon>Metazoa</taxon>
        <taxon>Chordata</taxon>
        <taxon>Craniata</taxon>
        <taxon>Vertebrata</taxon>
        <taxon>Euteleostomi</taxon>
        <taxon>Actinopterygii</taxon>
        <taxon>Neopterygii</taxon>
        <taxon>Teleostei</taxon>
        <taxon>Albuliformes</taxon>
        <taxon>Albulidae</taxon>
        <taxon>Albula</taxon>
    </lineage>
</organism>
<keyword evidence="2" id="KW-1185">Reference proteome</keyword>
<dbReference type="EMBL" id="JAFBMS010000270">
    <property type="protein sequence ID" value="KAG9331951.1"/>
    <property type="molecule type" value="Genomic_DNA"/>
</dbReference>
<proteinExistence type="predicted"/>
<accession>A0A8T2N0N5</accession>